<reference evidence="1" key="1">
    <citation type="submission" date="2015-02" db="EMBL/GenBank/DDBJ databases">
        <title>A novel member of the family Ruminococcaceae isolated from human feces.</title>
        <authorList>
            <person name="Shkoporov A.N."/>
            <person name="Chaplin A.V."/>
            <person name="Motuzova O.V."/>
            <person name="Kafarskaia L.I."/>
            <person name="Khokhlova E.V."/>
            <person name="Efimov B.A."/>
        </authorList>
    </citation>
    <scope>NUCLEOTIDE SEQUENCE [LARGE SCALE GENOMIC DNA]</scope>
    <source>
        <strain evidence="1">585-1</strain>
    </source>
</reference>
<proteinExistence type="predicted"/>
<dbReference type="EMBL" id="JXXK01000008">
    <property type="protein sequence ID" value="KJF40225.1"/>
    <property type="molecule type" value="Genomic_DNA"/>
</dbReference>
<protein>
    <recommendedName>
        <fullName evidence="3">RNA dependent RNA polymerase</fullName>
    </recommendedName>
</protein>
<organism evidence="1 2">
    <name type="scientific">Ruthenibacterium lactatiformans</name>
    <dbReference type="NCBI Taxonomy" id="1550024"/>
    <lineage>
        <taxon>Bacteria</taxon>
        <taxon>Bacillati</taxon>
        <taxon>Bacillota</taxon>
        <taxon>Clostridia</taxon>
        <taxon>Eubacteriales</taxon>
        <taxon>Oscillospiraceae</taxon>
        <taxon>Ruthenibacterium</taxon>
    </lineage>
</organism>
<evidence type="ECO:0008006" key="3">
    <source>
        <dbReference type="Google" id="ProtNLM"/>
    </source>
</evidence>
<accession>A0A0D8IZV4</accession>
<dbReference type="AlphaFoldDB" id="A0A0D8IZV4"/>
<gene>
    <name evidence="1" type="ORF">TQ39_07445</name>
</gene>
<comment type="caution">
    <text evidence="1">The sequence shown here is derived from an EMBL/GenBank/DDBJ whole genome shotgun (WGS) entry which is preliminary data.</text>
</comment>
<name>A0A0D8IZV4_9FIRM</name>
<dbReference type="PATRIC" id="fig|1550024.3.peg.1689"/>
<evidence type="ECO:0000313" key="2">
    <source>
        <dbReference type="Proteomes" id="UP000032483"/>
    </source>
</evidence>
<evidence type="ECO:0000313" key="1">
    <source>
        <dbReference type="EMBL" id="KJF40225.1"/>
    </source>
</evidence>
<keyword evidence="2" id="KW-1185">Reference proteome</keyword>
<dbReference type="Proteomes" id="UP000032483">
    <property type="component" value="Unassembled WGS sequence"/>
</dbReference>
<sequence length="934" mass="108400">MYILGIDAKDIYLSNHYLNTPDKTGYRIRGTNGTISTRKFVNTLDYSLDLIKLREIYEKVYRRINFGWNVGDKEYTQYVINVTFKYSVKAYNRIRKGLYIKNGWSPHEIALTDCADVRNGELVAIQIDADVDEPICDDLLGNYFWFCDGQYHVKQNVKTEVGVAALRKDLYENGFYCDGIHYVRFKRSSGSSRVGKCLFIDEKLYRGMDKWAHCGIKIKDGQEIDLAAWEAYIALTTSSIIDTIEINPENILVINDFESVFSDDVIATRIDDNGRLISKPEQVEIKNSIWDGQSLLDSELFTGYDRYGMLLLRNRFFKSACFNTNIQWFFRQKGITSVSQLNGYTIAKRIEDIKLITTPSSIKYLKFGSLQQWLDNLDPIFGIVKHEKPTHYFDGRLVQTHYQLINSLQLTYEEMEEFLKPSIDYIHLLNTEPAVIRNHIRYPSKDDWHLPMTALESKNDIVYKLLGLNERFCETKLYSEFRRDLVRSFVKNLKCGHVLVNGNYSTLLGNPLEMLYNAIGSWNGESMLGIGNVCSTRFCDGQELLGSRSPHVTMGNILLTKNVRNEEIYKYFNLSDEVIAINSINENILSKLNGSDFDSDTMLVTDDKVLIEAARRNYNKFLVPTSLISSKKTKRQYTNSEKADLDVKTAVNKIGEIINLSQEINTLIWDMLNSGTAFDEILPLYCDVAQLDVMSGIEIDRAKKEFVVDNTLELKYLKEKYNRRDDNGRLIKPNFFGHISRQKGYYNPQKKNYQRHNTAMDYLQAVIATHCKRFRSADLLMPFSYILNDYQYIPRMINWNQVNRIIRLVRETKSDISSIWAAYMEHCQCSENSSLSTTDEEYTITKKRVDEARQKCIDYIAEIKLNYSTVYYLLKLLDEKAYRDISYTMFSILFGVPNKSFFRAIRKSSEPVKELMPNKSGSIEIYGLRYSKVY</sequence>